<dbReference type="Pfam" id="PF07603">
    <property type="entry name" value="Lcl_C"/>
    <property type="match status" value="1"/>
</dbReference>
<evidence type="ECO:0000256" key="1">
    <source>
        <dbReference type="SAM" id="MobiDB-lite"/>
    </source>
</evidence>
<organism evidence="4 5">
    <name type="scientific">Marinobacter xestospongiae</name>
    <dbReference type="NCBI Taxonomy" id="994319"/>
    <lineage>
        <taxon>Bacteria</taxon>
        <taxon>Pseudomonadati</taxon>
        <taxon>Pseudomonadota</taxon>
        <taxon>Gammaproteobacteria</taxon>
        <taxon>Pseudomonadales</taxon>
        <taxon>Marinobacteraceae</taxon>
        <taxon>Marinobacter</taxon>
    </lineage>
</organism>
<keyword evidence="5" id="KW-1185">Reference proteome</keyword>
<sequence length="172" mass="18565">MQKRFSALVVASALTVLSASNVYAAPECKGESLTPDSQFTLMENQVLDKKTELVWKRCAEGMSWNDGACVGEAAQLTYEEAIARYDEDGSGWRLPDSDELMGLRAGRAYASGCIHPALNTTAFPGEEQVGGYWSSTPSYMSGAATSVDFRNGAPSDGTPRSKPLRIRLVKSQ</sequence>
<evidence type="ECO:0000313" key="4">
    <source>
        <dbReference type="EMBL" id="MDV2077987.1"/>
    </source>
</evidence>
<dbReference type="PANTHER" id="PTHR35812:SF1">
    <property type="entry name" value="LIPOPROTEIN"/>
    <property type="match status" value="1"/>
</dbReference>
<name>A0ABU3VVG4_9GAMM</name>
<keyword evidence="2" id="KW-0732">Signal</keyword>
<feature type="compositionally biased region" description="Basic residues" evidence="1">
    <location>
        <begin position="162"/>
        <end position="172"/>
    </location>
</feature>
<evidence type="ECO:0000313" key="5">
    <source>
        <dbReference type="Proteomes" id="UP001269819"/>
    </source>
</evidence>
<dbReference type="Proteomes" id="UP001269819">
    <property type="component" value="Unassembled WGS sequence"/>
</dbReference>
<dbReference type="InterPro" id="IPR011460">
    <property type="entry name" value="Lcl_C"/>
</dbReference>
<protein>
    <submittedName>
        <fullName evidence="4">DUF1566 domain-containing protein</fullName>
    </submittedName>
</protein>
<feature type="region of interest" description="Disordered" evidence="1">
    <location>
        <begin position="150"/>
        <end position="172"/>
    </location>
</feature>
<gene>
    <name evidence="4" type="ORF">RYS15_04800</name>
</gene>
<feature type="signal peptide" evidence="2">
    <location>
        <begin position="1"/>
        <end position="24"/>
    </location>
</feature>
<dbReference type="PANTHER" id="PTHR35812">
    <property type="entry name" value="LIPOPROTEIN"/>
    <property type="match status" value="1"/>
</dbReference>
<evidence type="ECO:0000259" key="3">
    <source>
        <dbReference type="Pfam" id="PF07603"/>
    </source>
</evidence>
<proteinExistence type="predicted"/>
<reference evidence="4 5" key="1">
    <citation type="submission" date="2023-10" db="EMBL/GenBank/DDBJ databases">
        <title>Characteristics and mechanism of a salt-tolerant marine origin heterotrophic nitrifying- aerobic denitrifying bacteria Marinobacter xestospongiae HN1.</title>
        <authorList>
            <person name="Qi R."/>
        </authorList>
    </citation>
    <scope>NUCLEOTIDE SEQUENCE [LARGE SCALE GENOMIC DNA]</scope>
    <source>
        <strain evidence="4 5">HN1</strain>
    </source>
</reference>
<dbReference type="RefSeq" id="WP_316972840.1">
    <property type="nucleotide sequence ID" value="NZ_JAWIIJ010000002.1"/>
</dbReference>
<evidence type="ECO:0000256" key="2">
    <source>
        <dbReference type="SAM" id="SignalP"/>
    </source>
</evidence>
<feature type="chain" id="PRO_5045371905" evidence="2">
    <location>
        <begin position="25"/>
        <end position="172"/>
    </location>
</feature>
<feature type="domain" description="Lcl C-terminal" evidence="3">
    <location>
        <begin position="45"/>
        <end position="170"/>
    </location>
</feature>
<accession>A0ABU3VVG4</accession>
<dbReference type="EMBL" id="JAWIIJ010000002">
    <property type="protein sequence ID" value="MDV2077987.1"/>
    <property type="molecule type" value="Genomic_DNA"/>
</dbReference>
<comment type="caution">
    <text evidence="4">The sequence shown here is derived from an EMBL/GenBank/DDBJ whole genome shotgun (WGS) entry which is preliminary data.</text>
</comment>